<dbReference type="Gene3D" id="3.30.160.60">
    <property type="entry name" value="Classic Zinc Finger"/>
    <property type="match status" value="6"/>
</dbReference>
<dbReference type="PROSITE" id="PS00028">
    <property type="entry name" value="ZINC_FINGER_C2H2_1"/>
    <property type="match status" value="9"/>
</dbReference>
<accession>A0ABM1XRH6</accession>
<feature type="compositionally biased region" description="Basic and acidic residues" evidence="6">
    <location>
        <begin position="41"/>
        <end position="50"/>
    </location>
</feature>
<feature type="region of interest" description="Disordered" evidence="6">
    <location>
        <begin position="315"/>
        <end position="404"/>
    </location>
</feature>
<evidence type="ECO:0000256" key="3">
    <source>
        <dbReference type="ARBA" id="ARBA00022771"/>
    </source>
</evidence>
<dbReference type="PANTHER" id="PTHR24379:SF121">
    <property type="entry name" value="C2H2-TYPE DOMAIN-CONTAINING PROTEIN"/>
    <property type="match status" value="1"/>
</dbReference>
<dbReference type="Proteomes" id="UP000069940">
    <property type="component" value="Unassembled WGS sequence"/>
</dbReference>
<dbReference type="SMART" id="SM00355">
    <property type="entry name" value="ZnF_C2H2"/>
    <property type="match status" value="9"/>
</dbReference>
<organism evidence="8 9">
    <name type="scientific">Aedes albopictus</name>
    <name type="common">Asian tiger mosquito</name>
    <name type="synonym">Stegomyia albopicta</name>
    <dbReference type="NCBI Taxonomy" id="7160"/>
    <lineage>
        <taxon>Eukaryota</taxon>
        <taxon>Metazoa</taxon>
        <taxon>Ecdysozoa</taxon>
        <taxon>Arthropoda</taxon>
        <taxon>Hexapoda</taxon>
        <taxon>Insecta</taxon>
        <taxon>Pterygota</taxon>
        <taxon>Neoptera</taxon>
        <taxon>Endopterygota</taxon>
        <taxon>Diptera</taxon>
        <taxon>Nematocera</taxon>
        <taxon>Culicoidea</taxon>
        <taxon>Culicidae</taxon>
        <taxon>Culicinae</taxon>
        <taxon>Aedini</taxon>
        <taxon>Aedes</taxon>
        <taxon>Stegomyia</taxon>
    </lineage>
</organism>
<dbReference type="Pfam" id="PF15909">
    <property type="entry name" value="zf-C2H2_8"/>
    <property type="match status" value="1"/>
</dbReference>
<feature type="domain" description="C2H2-type" evidence="7">
    <location>
        <begin position="89"/>
        <end position="119"/>
    </location>
</feature>
<evidence type="ECO:0000313" key="9">
    <source>
        <dbReference type="Proteomes" id="UP000069940"/>
    </source>
</evidence>
<dbReference type="InterPro" id="IPR031799">
    <property type="entry name" value="Znf-C2H2_ribbon"/>
</dbReference>
<evidence type="ECO:0000313" key="8">
    <source>
        <dbReference type="EnsemblMetazoa" id="AALFPA23_002146.P1818"/>
    </source>
</evidence>
<evidence type="ECO:0000256" key="6">
    <source>
        <dbReference type="SAM" id="MobiDB-lite"/>
    </source>
</evidence>
<keyword evidence="3 5" id="KW-0863">Zinc-finger</keyword>
<dbReference type="InterPro" id="IPR013087">
    <property type="entry name" value="Znf_C2H2_type"/>
</dbReference>
<dbReference type="Pfam" id="PF00096">
    <property type="entry name" value="zf-C2H2"/>
    <property type="match status" value="3"/>
</dbReference>
<dbReference type="GeneID" id="109428464"/>
<feature type="compositionally biased region" description="Basic and acidic residues" evidence="6">
    <location>
        <begin position="319"/>
        <end position="329"/>
    </location>
</feature>
<evidence type="ECO:0000256" key="2">
    <source>
        <dbReference type="ARBA" id="ARBA00022737"/>
    </source>
</evidence>
<keyword evidence="2" id="KW-0677">Repeat</keyword>
<feature type="region of interest" description="Disordered" evidence="6">
    <location>
        <begin position="1"/>
        <end position="50"/>
    </location>
</feature>
<evidence type="ECO:0000256" key="1">
    <source>
        <dbReference type="ARBA" id="ARBA00022723"/>
    </source>
</evidence>
<evidence type="ECO:0000259" key="7">
    <source>
        <dbReference type="PROSITE" id="PS50157"/>
    </source>
</evidence>
<reference evidence="8" key="2">
    <citation type="submission" date="2025-05" db="UniProtKB">
        <authorList>
            <consortium name="EnsemblMetazoa"/>
        </authorList>
    </citation>
    <scope>IDENTIFICATION</scope>
    <source>
        <strain evidence="8">Foshan</strain>
    </source>
</reference>
<evidence type="ECO:0000256" key="5">
    <source>
        <dbReference type="PROSITE-ProRule" id="PRU00042"/>
    </source>
</evidence>
<protein>
    <recommendedName>
        <fullName evidence="7">C2H2-type domain-containing protein</fullName>
    </recommendedName>
</protein>
<dbReference type="InterPro" id="IPR036236">
    <property type="entry name" value="Znf_C2H2_sf"/>
</dbReference>
<feature type="domain" description="C2H2-type" evidence="7">
    <location>
        <begin position="271"/>
        <end position="301"/>
    </location>
</feature>
<feature type="domain" description="C2H2-type" evidence="7">
    <location>
        <begin position="157"/>
        <end position="184"/>
    </location>
</feature>
<feature type="domain" description="C2H2-type" evidence="7">
    <location>
        <begin position="185"/>
        <end position="212"/>
    </location>
</feature>
<keyword evidence="4" id="KW-0862">Zinc</keyword>
<sequence length="431" mass="49727">MVSEVESSDTDPWPASQASEPEGELQTLPGFMDKAVPPDRGSGDENGFKEAPDTIKEKKAFCCTECGLVFRKQDDFDRHRFFHTGVREYRCSEPGCAKEYTNRAHLNRHIRSNHVTKAPESTSNLIRCKHPSCSKTFSSDQNMRRHYDLKHILGKSWTCDECGERFWRKLQLKQHSVRHTGQYPHRCDHCDKGFMNLKSLRHHRTMHAIHRCDSCPSEFTRWTDLVAHRKLQHVTMYQCDICQGKFRSKKNLKAHILVHQKIKEGTEQEVFQCPYEGCPKFYDYERNLMAHVRAKHEGSRKFVCPVEECGRTLSSQQKLDQHRRMHESAARSVPRMKVPGKPAARRKDAGQQKRSTASRLANVRLEPEVERILIDQSPDRRPAIELEGSFSMDSASESEVEPSATVGAVLQSQLARIQDEIRRMQEQSNQG</sequence>
<proteinExistence type="predicted"/>
<dbReference type="PANTHER" id="PTHR24379">
    <property type="entry name" value="KRAB AND ZINC FINGER DOMAIN-CONTAINING"/>
    <property type="match status" value="1"/>
</dbReference>
<dbReference type="SUPFAM" id="SSF57667">
    <property type="entry name" value="beta-beta-alpha zinc fingers"/>
    <property type="match status" value="6"/>
</dbReference>
<dbReference type="EnsemblMetazoa" id="AALFPA23_002146.R1818">
    <property type="protein sequence ID" value="AALFPA23_002146.P1818"/>
    <property type="gene ID" value="AALFPA23_002146"/>
</dbReference>
<reference evidence="9" key="1">
    <citation type="journal article" date="2015" name="Proc. Natl. Acad. Sci. U.S.A.">
        <title>Genome sequence of the Asian Tiger mosquito, Aedes albopictus, reveals insights into its biology, genetics, and evolution.</title>
        <authorList>
            <person name="Chen X.G."/>
            <person name="Jiang X."/>
            <person name="Gu J."/>
            <person name="Xu M."/>
            <person name="Wu Y."/>
            <person name="Deng Y."/>
            <person name="Zhang C."/>
            <person name="Bonizzoni M."/>
            <person name="Dermauw W."/>
            <person name="Vontas J."/>
            <person name="Armbruster P."/>
            <person name="Huang X."/>
            <person name="Yang Y."/>
            <person name="Zhang H."/>
            <person name="He W."/>
            <person name="Peng H."/>
            <person name="Liu Y."/>
            <person name="Wu K."/>
            <person name="Chen J."/>
            <person name="Lirakis M."/>
            <person name="Topalis P."/>
            <person name="Van Leeuwen T."/>
            <person name="Hall A.B."/>
            <person name="Jiang X."/>
            <person name="Thorpe C."/>
            <person name="Mueller R.L."/>
            <person name="Sun C."/>
            <person name="Waterhouse R.M."/>
            <person name="Yan G."/>
            <person name="Tu Z.J."/>
            <person name="Fang X."/>
            <person name="James A.A."/>
        </authorList>
    </citation>
    <scope>NUCLEOTIDE SEQUENCE [LARGE SCALE GENOMIC DNA]</scope>
    <source>
        <strain evidence="9">Foshan</strain>
    </source>
</reference>
<dbReference type="RefSeq" id="XP_019559773.3">
    <property type="nucleotide sequence ID" value="XM_019704228.3"/>
</dbReference>
<feature type="domain" description="C2H2-type" evidence="7">
    <location>
        <begin position="61"/>
        <end position="88"/>
    </location>
</feature>
<dbReference type="Pfam" id="PF13912">
    <property type="entry name" value="zf-C2H2_6"/>
    <property type="match status" value="1"/>
</dbReference>
<feature type="domain" description="C2H2-type" evidence="7">
    <location>
        <begin position="210"/>
        <end position="233"/>
    </location>
</feature>
<feature type="domain" description="C2H2-type" evidence="7">
    <location>
        <begin position="126"/>
        <end position="156"/>
    </location>
</feature>
<dbReference type="PROSITE" id="PS50157">
    <property type="entry name" value="ZINC_FINGER_C2H2_2"/>
    <property type="match status" value="9"/>
</dbReference>
<name>A0ABM1XRH6_AEDAL</name>
<evidence type="ECO:0000256" key="4">
    <source>
        <dbReference type="ARBA" id="ARBA00022833"/>
    </source>
</evidence>
<feature type="domain" description="C2H2-type" evidence="7">
    <location>
        <begin position="302"/>
        <end position="331"/>
    </location>
</feature>
<feature type="compositionally biased region" description="Basic and acidic residues" evidence="6">
    <location>
        <begin position="365"/>
        <end position="384"/>
    </location>
</feature>
<keyword evidence="9" id="KW-1185">Reference proteome</keyword>
<feature type="domain" description="C2H2-type" evidence="7">
    <location>
        <begin position="237"/>
        <end position="264"/>
    </location>
</feature>
<keyword evidence="1" id="KW-0479">Metal-binding</keyword>